<proteinExistence type="predicted"/>
<protein>
    <recommendedName>
        <fullName evidence="2">HAT C-terminal dimerisation domain-containing protein</fullName>
    </recommendedName>
</protein>
<dbReference type="InterPro" id="IPR008906">
    <property type="entry name" value="HATC_C_dom"/>
</dbReference>
<name>A0ABQ7R351_PLUXY</name>
<feature type="region of interest" description="Disordered" evidence="1">
    <location>
        <begin position="1"/>
        <end position="31"/>
    </location>
</feature>
<feature type="domain" description="HAT C-terminal dimerisation" evidence="2">
    <location>
        <begin position="80"/>
        <end position="129"/>
    </location>
</feature>
<dbReference type="EMBL" id="JAHIBW010000004">
    <property type="protein sequence ID" value="KAG7311727.1"/>
    <property type="molecule type" value="Genomic_DNA"/>
</dbReference>
<feature type="compositionally biased region" description="Polar residues" evidence="1">
    <location>
        <begin position="17"/>
        <end position="31"/>
    </location>
</feature>
<sequence>RLNSNDGGVQDEEQICVHSQSNQATTSKPDLTLKEQLQLQIENSMKMSIPAESHTESEISKIVKQEMNLFEATGSTRGYNLERAYNYLITIPPTSVEAERAFSAAANMCNKLRSRLGDETLDALLFLRSYFRNK</sequence>
<reference evidence="3 4" key="1">
    <citation type="submission" date="2021-06" db="EMBL/GenBank/DDBJ databases">
        <title>A haploid diamondback moth (Plutella xylostella L.) genome assembly resolves 31 chromosomes and identifies a diamide resistance mutation.</title>
        <authorList>
            <person name="Ward C.M."/>
            <person name="Perry K.D."/>
            <person name="Baker G."/>
            <person name="Powis K."/>
            <person name="Heckel D.G."/>
            <person name="Baxter S.W."/>
        </authorList>
    </citation>
    <scope>NUCLEOTIDE SEQUENCE [LARGE SCALE GENOMIC DNA]</scope>
    <source>
        <strain evidence="3 4">LV</strain>
        <tissue evidence="3">Single pupa</tissue>
    </source>
</reference>
<gene>
    <name evidence="3" type="ORF">JYU34_002781</name>
</gene>
<comment type="caution">
    <text evidence="3">The sequence shown here is derived from an EMBL/GenBank/DDBJ whole genome shotgun (WGS) entry which is preliminary data.</text>
</comment>
<evidence type="ECO:0000259" key="2">
    <source>
        <dbReference type="Pfam" id="PF05699"/>
    </source>
</evidence>
<evidence type="ECO:0000313" key="4">
    <source>
        <dbReference type="Proteomes" id="UP000823941"/>
    </source>
</evidence>
<dbReference type="Pfam" id="PF05699">
    <property type="entry name" value="Dimer_Tnp_hAT"/>
    <property type="match status" value="1"/>
</dbReference>
<organism evidence="3 4">
    <name type="scientific">Plutella xylostella</name>
    <name type="common">Diamondback moth</name>
    <name type="synonym">Plutella maculipennis</name>
    <dbReference type="NCBI Taxonomy" id="51655"/>
    <lineage>
        <taxon>Eukaryota</taxon>
        <taxon>Metazoa</taxon>
        <taxon>Ecdysozoa</taxon>
        <taxon>Arthropoda</taxon>
        <taxon>Hexapoda</taxon>
        <taxon>Insecta</taxon>
        <taxon>Pterygota</taxon>
        <taxon>Neoptera</taxon>
        <taxon>Endopterygota</taxon>
        <taxon>Lepidoptera</taxon>
        <taxon>Glossata</taxon>
        <taxon>Ditrysia</taxon>
        <taxon>Yponomeutoidea</taxon>
        <taxon>Plutellidae</taxon>
        <taxon>Plutella</taxon>
    </lineage>
</organism>
<keyword evidence="4" id="KW-1185">Reference proteome</keyword>
<dbReference type="Proteomes" id="UP000823941">
    <property type="component" value="Chromosome 4"/>
</dbReference>
<dbReference type="InterPro" id="IPR012337">
    <property type="entry name" value="RNaseH-like_sf"/>
</dbReference>
<evidence type="ECO:0000256" key="1">
    <source>
        <dbReference type="SAM" id="MobiDB-lite"/>
    </source>
</evidence>
<dbReference type="SUPFAM" id="SSF53098">
    <property type="entry name" value="Ribonuclease H-like"/>
    <property type="match status" value="1"/>
</dbReference>
<evidence type="ECO:0000313" key="3">
    <source>
        <dbReference type="EMBL" id="KAG7311727.1"/>
    </source>
</evidence>
<feature type="non-terminal residue" evidence="3">
    <location>
        <position position="1"/>
    </location>
</feature>
<accession>A0ABQ7R351</accession>